<dbReference type="EMBL" id="UINC01171546">
    <property type="protein sequence ID" value="SVD76166.1"/>
    <property type="molecule type" value="Genomic_DNA"/>
</dbReference>
<proteinExistence type="predicted"/>
<name>A0A382XYR3_9ZZZZ</name>
<feature type="non-terminal residue" evidence="1">
    <location>
        <position position="1"/>
    </location>
</feature>
<sequence length="136" mass="14776">FWDDPGYVAPRSLMGPTDDESAVVDRRVCCIEAEPLIVSSGQGFWLNHAHEIIDESAFFSYADASMTHFQCASFGPVVHQHVGNERIQLAAALGFDSAKTALNIYTTPEYQSALEVGGMANGESHVVNRTICAIEV</sequence>
<gene>
    <name evidence="1" type="ORF">METZ01_LOCUS429020</name>
</gene>
<organism evidence="1">
    <name type="scientific">marine metagenome</name>
    <dbReference type="NCBI Taxonomy" id="408172"/>
    <lineage>
        <taxon>unclassified sequences</taxon>
        <taxon>metagenomes</taxon>
        <taxon>ecological metagenomes</taxon>
    </lineage>
</organism>
<dbReference type="AlphaFoldDB" id="A0A382XYR3"/>
<protein>
    <submittedName>
        <fullName evidence="1">Uncharacterized protein</fullName>
    </submittedName>
</protein>
<reference evidence="1" key="1">
    <citation type="submission" date="2018-05" db="EMBL/GenBank/DDBJ databases">
        <authorList>
            <person name="Lanie J.A."/>
            <person name="Ng W.-L."/>
            <person name="Kazmierczak K.M."/>
            <person name="Andrzejewski T.M."/>
            <person name="Davidsen T.M."/>
            <person name="Wayne K.J."/>
            <person name="Tettelin H."/>
            <person name="Glass J.I."/>
            <person name="Rusch D."/>
            <person name="Podicherti R."/>
            <person name="Tsui H.-C.T."/>
            <person name="Winkler M.E."/>
        </authorList>
    </citation>
    <scope>NUCLEOTIDE SEQUENCE</scope>
</reference>
<evidence type="ECO:0000313" key="1">
    <source>
        <dbReference type="EMBL" id="SVD76166.1"/>
    </source>
</evidence>
<accession>A0A382XYR3</accession>